<gene>
    <name evidence="1" type="ORF">BST85_01225</name>
</gene>
<evidence type="ECO:0000313" key="1">
    <source>
        <dbReference type="EMBL" id="PQB05903.1"/>
    </source>
</evidence>
<dbReference type="OrthoDB" id="572467at2"/>
<dbReference type="Proteomes" id="UP000239800">
    <property type="component" value="Unassembled WGS sequence"/>
</dbReference>
<accession>A0A2S7KTQ1</accession>
<evidence type="ECO:0000313" key="2">
    <source>
        <dbReference type="Proteomes" id="UP000239800"/>
    </source>
</evidence>
<comment type="caution">
    <text evidence="1">The sequence shown here is derived from an EMBL/GenBank/DDBJ whole genome shotgun (WGS) entry which is preliminary data.</text>
</comment>
<dbReference type="EMBL" id="MQUB01000001">
    <property type="protein sequence ID" value="PQB05903.1"/>
    <property type="molecule type" value="Genomic_DNA"/>
</dbReference>
<proteinExistence type="predicted"/>
<keyword evidence="2" id="KW-1185">Reference proteome</keyword>
<sequence>MLDSAHKAISPSTYDCALCSITHGVFSEREQWKAYRESSEHEFLFLHRDEFQRQFRSKWLPKFSFPIVLEAGSEGLQVLISNEELAEMAQPQELIDLINGRILPG</sequence>
<dbReference type="AlphaFoldDB" id="A0A2S7KTQ1"/>
<protein>
    <recommendedName>
        <fullName evidence="3">GTPase</fullName>
    </recommendedName>
</protein>
<evidence type="ECO:0008006" key="3">
    <source>
        <dbReference type="Google" id="ProtNLM"/>
    </source>
</evidence>
<name>A0A2S7KTQ1_9FLAO</name>
<organism evidence="1 2">
    <name type="scientific">Aureitalea marina</name>
    <dbReference type="NCBI Taxonomy" id="930804"/>
    <lineage>
        <taxon>Bacteria</taxon>
        <taxon>Pseudomonadati</taxon>
        <taxon>Bacteroidota</taxon>
        <taxon>Flavobacteriia</taxon>
        <taxon>Flavobacteriales</taxon>
        <taxon>Flavobacteriaceae</taxon>
        <taxon>Aureitalea</taxon>
    </lineage>
</organism>
<reference evidence="1 2" key="1">
    <citation type="submission" date="2016-11" db="EMBL/GenBank/DDBJ databases">
        <title>Trade-off between light-utilization and light-protection in marine flavobacteria.</title>
        <authorList>
            <person name="Kumagai Y."/>
        </authorList>
    </citation>
    <scope>NUCLEOTIDE SEQUENCE [LARGE SCALE GENOMIC DNA]</scope>
    <source>
        <strain evidence="1 2">NBRC 107741</strain>
    </source>
</reference>